<dbReference type="EMBL" id="JAIRBM010000002">
    <property type="protein sequence ID" value="MBZ6075385.1"/>
    <property type="molecule type" value="Genomic_DNA"/>
</dbReference>
<dbReference type="InterPro" id="IPR017580">
    <property type="entry name" value="OHCU_decarboxylase-1"/>
</dbReference>
<dbReference type="NCBIfam" id="TIGR03164">
    <property type="entry name" value="UHCUDC"/>
    <property type="match status" value="1"/>
</dbReference>
<dbReference type="SUPFAM" id="SSF158694">
    <property type="entry name" value="UraD-Like"/>
    <property type="match status" value="1"/>
</dbReference>
<dbReference type="InterPro" id="IPR011330">
    <property type="entry name" value="Glyco_hydro/deAcase_b/a-brl"/>
</dbReference>
<dbReference type="Pfam" id="PF01522">
    <property type="entry name" value="Polysacc_deac_1"/>
    <property type="match status" value="1"/>
</dbReference>
<comment type="function">
    <text evidence="1">Is involved in generating a small heat-stable compound (Nod), an acylated oligomer of N-acetylglucosamine, that stimulates mitosis in various plant protoplasts.</text>
</comment>
<dbReference type="PANTHER" id="PTHR43123">
    <property type="entry name" value="POLYSACCHARIDE DEACETYLASE-RELATED"/>
    <property type="match status" value="1"/>
</dbReference>
<evidence type="ECO:0000256" key="5">
    <source>
        <dbReference type="ARBA" id="ARBA00032976"/>
    </source>
</evidence>
<evidence type="ECO:0000313" key="8">
    <source>
        <dbReference type="Proteomes" id="UP000704176"/>
    </source>
</evidence>
<evidence type="ECO:0000313" key="7">
    <source>
        <dbReference type="EMBL" id="MBZ6075385.1"/>
    </source>
</evidence>
<organism evidence="7 8">
    <name type="scientific">Microvirga puerhi</name>
    <dbReference type="NCBI Taxonomy" id="2876078"/>
    <lineage>
        <taxon>Bacteria</taxon>
        <taxon>Pseudomonadati</taxon>
        <taxon>Pseudomonadota</taxon>
        <taxon>Alphaproteobacteria</taxon>
        <taxon>Hyphomicrobiales</taxon>
        <taxon>Methylobacteriaceae</taxon>
        <taxon>Microvirga</taxon>
    </lineage>
</organism>
<keyword evidence="8" id="KW-1185">Reference proteome</keyword>
<dbReference type="CDD" id="cd10977">
    <property type="entry name" value="CE4_PuuE_SpCDA1"/>
    <property type="match status" value="1"/>
</dbReference>
<proteinExistence type="inferred from homology"/>
<keyword evidence="4" id="KW-0659">Purine metabolism</keyword>
<dbReference type="SUPFAM" id="SSF88713">
    <property type="entry name" value="Glycoside hydrolase/deacetylase"/>
    <property type="match status" value="1"/>
</dbReference>
<feature type="domain" description="NodB homology" evidence="6">
    <location>
        <begin position="70"/>
        <end position="289"/>
    </location>
</feature>
<evidence type="ECO:0000256" key="4">
    <source>
        <dbReference type="ARBA" id="ARBA00022631"/>
    </source>
</evidence>
<evidence type="ECO:0000256" key="3">
    <source>
        <dbReference type="ARBA" id="ARBA00020071"/>
    </source>
</evidence>
<dbReference type="InterPro" id="IPR017625">
    <property type="entry name" value="PuuE"/>
</dbReference>
<dbReference type="Gene3D" id="1.10.3330.10">
    <property type="entry name" value="Oxo-4-hydroxy-4-carboxy-5-ureidoimidazoline decarboxylase"/>
    <property type="match status" value="1"/>
</dbReference>
<dbReference type="Pfam" id="PF09349">
    <property type="entry name" value="OHCU_decarbox"/>
    <property type="match status" value="1"/>
</dbReference>
<gene>
    <name evidence="7" type="primary">puuE</name>
    <name evidence="7" type="ORF">K9B37_03630</name>
</gene>
<sequence length="482" mass="54429">MAETTYPRDLVGYGRNPPHPRWPNGARIAVQFVVNYEEGGENNILHGDRASEAFLSEIVGAAPWPGQRHMSMESIYEYGSRAGFWRLWRLFTERSLPVTVYGVANALMRNPEAVVAMKEADWEIASHGLKWIDYKDFSSDEERAHMREAIRIHTEVTGTRPLGWYTGRTSEHTNRLVAEEGGFLYSADSYADDLPYWEHGHGAKGALLIVPYTLDANDMRFATPQGFNSGDQFFAYLKDSFDTLYAEGETAPKMMSVGLHCRLAGRPGRAAALARFLDYVLSHEDVWVARRIDIARHWIRHHRPAGLKPSTMTKAVFVELFGDIFEHSPWIAERAYDEGFTPAQDTAEGLHASMVHVLSQTGRDQKLALIRAHPDLAGRLKLADLTSDSQNEQASAGLDSLTPEEREQFLALNDRYKQKFGFPFIMAVKGRSKEEILAAFEERLEHDVDREFDTAIAEIEQIALLRLKDRLPSLADVFSSLA</sequence>
<evidence type="ECO:0000256" key="1">
    <source>
        <dbReference type="ARBA" id="ARBA00003236"/>
    </source>
</evidence>
<comment type="caution">
    <text evidence="7">The sequence shown here is derived from an EMBL/GenBank/DDBJ whole genome shotgun (WGS) entry which is preliminary data.</text>
</comment>
<comment type="similarity">
    <text evidence="2">Belongs to the polysaccharide deacetylase family.</text>
</comment>
<dbReference type="Gene3D" id="3.20.20.370">
    <property type="entry name" value="Glycoside hydrolase/deacetylase"/>
    <property type="match status" value="1"/>
</dbReference>
<dbReference type="RefSeq" id="WP_224311427.1">
    <property type="nucleotide sequence ID" value="NZ_JAIRBM010000002.1"/>
</dbReference>
<dbReference type="NCBIfam" id="TIGR03212">
    <property type="entry name" value="uraD_N-term-dom"/>
    <property type="match status" value="1"/>
</dbReference>
<dbReference type="PROSITE" id="PS51677">
    <property type="entry name" value="NODB"/>
    <property type="match status" value="1"/>
</dbReference>
<accession>A0ABS7VJS5</accession>
<evidence type="ECO:0000259" key="6">
    <source>
        <dbReference type="PROSITE" id="PS51677"/>
    </source>
</evidence>
<dbReference type="InterPro" id="IPR018020">
    <property type="entry name" value="OHCU_decarboxylase"/>
</dbReference>
<dbReference type="InterPro" id="IPR002509">
    <property type="entry name" value="NODB_dom"/>
</dbReference>
<protein>
    <recommendedName>
        <fullName evidence="3">Chitooligosaccharide deacetylase</fullName>
    </recommendedName>
    <alternativeName>
        <fullName evidence="5">Nodulation protein B</fullName>
    </alternativeName>
</protein>
<name>A0ABS7VJS5_9HYPH</name>
<reference evidence="7 8" key="1">
    <citation type="submission" date="2021-09" db="EMBL/GenBank/DDBJ databases">
        <title>The complete genome sequence of a new microorganism.</title>
        <authorList>
            <person name="Zi Z."/>
        </authorList>
    </citation>
    <scope>NUCLEOTIDE SEQUENCE [LARGE SCALE GENOMIC DNA]</scope>
    <source>
        <strain evidence="7 8">WGZ8</strain>
    </source>
</reference>
<dbReference type="Proteomes" id="UP000704176">
    <property type="component" value="Unassembled WGS sequence"/>
</dbReference>
<dbReference type="InterPro" id="IPR036778">
    <property type="entry name" value="OHCU_decarboxylase_sf"/>
</dbReference>
<evidence type="ECO:0000256" key="2">
    <source>
        <dbReference type="ARBA" id="ARBA00010973"/>
    </source>
</evidence>
<dbReference type="PANTHER" id="PTHR43123:SF1">
    <property type="entry name" value="POLYSACCHARIDE DEACETYLASE-RELATED"/>
    <property type="match status" value="1"/>
</dbReference>